<feature type="region of interest" description="Disordered" evidence="1">
    <location>
        <begin position="161"/>
        <end position="180"/>
    </location>
</feature>
<feature type="non-terminal residue" evidence="3">
    <location>
        <position position="1"/>
    </location>
</feature>
<accession>X0TQH6</accession>
<keyword evidence="2" id="KW-0812">Transmembrane</keyword>
<organism evidence="3">
    <name type="scientific">marine sediment metagenome</name>
    <dbReference type="NCBI Taxonomy" id="412755"/>
    <lineage>
        <taxon>unclassified sequences</taxon>
        <taxon>metagenomes</taxon>
        <taxon>ecological metagenomes</taxon>
    </lineage>
</organism>
<evidence type="ECO:0000256" key="2">
    <source>
        <dbReference type="SAM" id="Phobius"/>
    </source>
</evidence>
<name>X0TQH6_9ZZZZ</name>
<reference evidence="3" key="1">
    <citation type="journal article" date="2014" name="Front. Microbiol.">
        <title>High frequency of phylogenetically diverse reductive dehalogenase-homologous genes in deep subseafloor sedimentary metagenomes.</title>
        <authorList>
            <person name="Kawai M."/>
            <person name="Futagami T."/>
            <person name="Toyoda A."/>
            <person name="Takaki Y."/>
            <person name="Nishi S."/>
            <person name="Hori S."/>
            <person name="Arai W."/>
            <person name="Tsubouchi T."/>
            <person name="Morono Y."/>
            <person name="Uchiyama I."/>
            <person name="Ito T."/>
            <person name="Fujiyama A."/>
            <person name="Inagaki F."/>
            <person name="Takami H."/>
        </authorList>
    </citation>
    <scope>NUCLEOTIDE SEQUENCE</scope>
    <source>
        <strain evidence="3">Expedition CK06-06</strain>
    </source>
</reference>
<keyword evidence="2" id="KW-1133">Transmembrane helix</keyword>
<evidence type="ECO:0000313" key="3">
    <source>
        <dbReference type="EMBL" id="GAF95818.1"/>
    </source>
</evidence>
<protein>
    <submittedName>
        <fullName evidence="3">Uncharacterized protein</fullName>
    </submittedName>
</protein>
<dbReference type="AlphaFoldDB" id="X0TQH6"/>
<evidence type="ECO:0000256" key="1">
    <source>
        <dbReference type="SAM" id="MobiDB-lite"/>
    </source>
</evidence>
<keyword evidence="2" id="KW-0472">Membrane</keyword>
<feature type="compositionally biased region" description="Basic residues" evidence="1">
    <location>
        <begin position="165"/>
        <end position="180"/>
    </location>
</feature>
<comment type="caution">
    <text evidence="3">The sequence shown here is derived from an EMBL/GenBank/DDBJ whole genome shotgun (WGS) entry which is preliminary data.</text>
</comment>
<proteinExistence type="predicted"/>
<gene>
    <name evidence="3" type="ORF">S01H1_28243</name>
</gene>
<feature type="transmembrane region" description="Helical" evidence="2">
    <location>
        <begin position="16"/>
        <end position="35"/>
    </location>
</feature>
<sequence>DIVGARKAGRISSKMAAYRFFVAFVMPAMALGLVARGRPWKDENELKEDLFNYMISAVPLAGPAISKAVKGWNSGSFLDDTAWDELQKLAREIHGKKDRITGKRTRSAAGIAKRTATTVGSLTGKLPHQAVLTAEGAHALATGETDDPRRLIWSEYALREEDKGTKRRRSSRRSSGRKSR</sequence>
<dbReference type="EMBL" id="BARS01017245">
    <property type="protein sequence ID" value="GAF95818.1"/>
    <property type="molecule type" value="Genomic_DNA"/>
</dbReference>